<keyword evidence="17" id="KW-1185">Reference proteome</keyword>
<dbReference type="InterPro" id="IPR044838">
    <property type="entry name" value="EGY1-like"/>
</dbReference>
<feature type="transmembrane region" description="Helical" evidence="14">
    <location>
        <begin position="419"/>
        <end position="437"/>
    </location>
</feature>
<keyword evidence="6 14" id="KW-0812">Transmembrane</keyword>
<feature type="region of interest" description="Disordered" evidence="13">
    <location>
        <begin position="60"/>
        <end position="160"/>
    </location>
</feature>
<feature type="transmembrane region" description="Helical" evidence="14">
    <location>
        <begin position="378"/>
        <end position="399"/>
    </location>
</feature>
<evidence type="ECO:0000256" key="3">
    <source>
        <dbReference type="ARBA" id="ARBA00022528"/>
    </source>
</evidence>
<evidence type="ECO:0000256" key="13">
    <source>
        <dbReference type="SAM" id="MobiDB-lite"/>
    </source>
</evidence>
<proteinExistence type="inferred from homology"/>
<dbReference type="PANTHER" id="PTHR31412">
    <property type="entry name" value="ZINC METALLOPROTEASE EGY1"/>
    <property type="match status" value="1"/>
</dbReference>
<evidence type="ECO:0000256" key="11">
    <source>
        <dbReference type="ARBA" id="ARBA00023136"/>
    </source>
</evidence>
<dbReference type="EMBL" id="CM007387">
    <property type="protein sequence ID" value="ONK62070.1"/>
    <property type="molecule type" value="Genomic_DNA"/>
</dbReference>
<comment type="function">
    <text evidence="12">Probable membrane-associated metalloprotease that may be involved in chloroplast development.</text>
</comment>
<evidence type="ECO:0000256" key="8">
    <source>
        <dbReference type="ARBA" id="ARBA00022946"/>
    </source>
</evidence>
<feature type="compositionally biased region" description="Basic and acidic residues" evidence="13">
    <location>
        <begin position="94"/>
        <end position="116"/>
    </location>
</feature>
<evidence type="ECO:0000313" key="16">
    <source>
        <dbReference type="EMBL" id="ONK62070.1"/>
    </source>
</evidence>
<sequence length="574" mass="62954">MMMMMVMTMGVPLDFSSQTQSVPCHSNIRSFAQQASRRRFSTRNCCCRMMIRKFSSYASLPMPNRSKRRSGFGCQAATTETEEPESHDDDDDDKSNLHEAADTKSSDIKSSLERIDGILGSPGSIKNKDEPVSTDSSALKDSIGRIEGVLKPPDSIEPPEKVEEMEVASGSPLPGMKQLGEPIMIPKATIDILKDQVFGFDTFFITRQEPYERGVLFKGNLRGTAAKSFEKITKRMQDRFGDQYRLFLLINPEDDEPVAVVVPKQTLQPESTAVPEWFAASAFGLVTIFTLFLRNVPALQSNLLSILDNLELLKDGLPGALVTALVLGIHELGHILVARDVGAKLGVPYFVPSWQIGSFGAITRIVSIISNREELLKLAAAGPFAGFSFGLILLLLGFILPPSDGLGIVVDPAVFHESFLVGGIVYANKLIFLYGSIKTSSWGCFERRNSTFCESYCRLWGIRAAVSIMLSIAFLQDDSTEADISFALWGRKASSRLSSVAIGLLGISSLFNDVAFYWVVLIFFLQRGPIAPLSEEITDPPNEYVVGLGVAVLLLGLLVCLPYPFPFVVQGAEF</sequence>
<feature type="transmembrane region" description="Helical" evidence="14">
    <location>
        <begin position="317"/>
        <end position="337"/>
    </location>
</feature>
<evidence type="ECO:0000256" key="9">
    <source>
        <dbReference type="ARBA" id="ARBA00022989"/>
    </source>
</evidence>
<dbReference type="GO" id="GO:0006508">
    <property type="term" value="P:proteolysis"/>
    <property type="evidence" value="ECO:0007669"/>
    <property type="project" value="UniProtKB-KW"/>
</dbReference>
<keyword evidence="8" id="KW-0809">Transit peptide</keyword>
<dbReference type="GO" id="GO:0008237">
    <property type="term" value="F:metallopeptidase activity"/>
    <property type="evidence" value="ECO:0007669"/>
    <property type="project" value="UniProtKB-KW"/>
</dbReference>
<dbReference type="GO" id="GO:0031969">
    <property type="term" value="C:chloroplast membrane"/>
    <property type="evidence" value="ECO:0007669"/>
    <property type="project" value="UniProtKB-SubCell"/>
</dbReference>
<evidence type="ECO:0000256" key="7">
    <source>
        <dbReference type="ARBA" id="ARBA00022801"/>
    </source>
</evidence>
<evidence type="ECO:0000256" key="6">
    <source>
        <dbReference type="ARBA" id="ARBA00022692"/>
    </source>
</evidence>
<evidence type="ECO:0000256" key="14">
    <source>
        <dbReference type="SAM" id="Phobius"/>
    </source>
</evidence>
<evidence type="ECO:0000256" key="10">
    <source>
        <dbReference type="ARBA" id="ARBA00023049"/>
    </source>
</evidence>
<dbReference type="Proteomes" id="UP000243459">
    <property type="component" value="Chromosome 7"/>
</dbReference>
<accession>A0A5P1ED24</accession>
<keyword evidence="7" id="KW-0378">Hydrolase</keyword>
<dbReference type="OMA" id="TIPYQEG"/>
<feature type="transmembrane region" description="Helical" evidence="14">
    <location>
        <begin position="544"/>
        <end position="565"/>
    </location>
</feature>
<dbReference type="InterPro" id="IPR008915">
    <property type="entry name" value="Peptidase_M50"/>
</dbReference>
<evidence type="ECO:0000259" key="15">
    <source>
        <dbReference type="Pfam" id="PF02163"/>
    </source>
</evidence>
<dbReference type="Pfam" id="PF02163">
    <property type="entry name" value="Peptidase_M50"/>
    <property type="match status" value="1"/>
</dbReference>
<keyword evidence="11 14" id="KW-0472">Membrane</keyword>
<feature type="domain" description="Peptidase M50" evidence="15">
    <location>
        <begin position="320"/>
        <end position="437"/>
    </location>
</feature>
<organism evidence="16 17">
    <name type="scientific">Asparagus officinalis</name>
    <name type="common">Garden asparagus</name>
    <dbReference type="NCBI Taxonomy" id="4686"/>
    <lineage>
        <taxon>Eukaryota</taxon>
        <taxon>Viridiplantae</taxon>
        <taxon>Streptophyta</taxon>
        <taxon>Embryophyta</taxon>
        <taxon>Tracheophyta</taxon>
        <taxon>Spermatophyta</taxon>
        <taxon>Magnoliopsida</taxon>
        <taxon>Liliopsida</taxon>
        <taxon>Asparagales</taxon>
        <taxon>Asparagaceae</taxon>
        <taxon>Asparagoideae</taxon>
        <taxon>Asparagus</taxon>
    </lineage>
</organism>
<keyword evidence="3" id="KW-0150">Chloroplast</keyword>
<gene>
    <name evidence="16" type="ORF">A4U43_C07F50</name>
</gene>
<keyword evidence="4" id="KW-0934">Plastid</keyword>
<evidence type="ECO:0000256" key="5">
    <source>
        <dbReference type="ARBA" id="ARBA00022670"/>
    </source>
</evidence>
<dbReference type="PANTHER" id="PTHR31412:SF5">
    <property type="entry name" value="ZINC METALLOPROTEASE EGY2, CHLOROPLASTIC-RELATED"/>
    <property type="match status" value="1"/>
</dbReference>
<keyword evidence="9 14" id="KW-1133">Transmembrane helix</keyword>
<feature type="transmembrane region" description="Helical" evidence="14">
    <location>
        <begin position="496"/>
        <end position="524"/>
    </location>
</feature>
<evidence type="ECO:0000256" key="1">
    <source>
        <dbReference type="ARBA" id="ARBA00004508"/>
    </source>
</evidence>
<feature type="transmembrane region" description="Helical" evidence="14">
    <location>
        <begin position="277"/>
        <end position="296"/>
    </location>
</feature>
<dbReference type="AlphaFoldDB" id="A0A5P1ED24"/>
<dbReference type="Gramene" id="ONK62070">
    <property type="protein sequence ID" value="ONK62070"/>
    <property type="gene ID" value="A4U43_C07F50"/>
</dbReference>
<comment type="subcellular location">
    <subcellularLocation>
        <location evidence="1">Plastid</location>
        <location evidence="1">Chloroplast membrane</location>
        <topology evidence="1">Multi-pass membrane protein</topology>
    </subcellularLocation>
</comment>
<evidence type="ECO:0000256" key="2">
    <source>
        <dbReference type="ARBA" id="ARBA00007931"/>
    </source>
</evidence>
<name>A0A5P1ED24_ASPOF</name>
<feature type="compositionally biased region" description="Acidic residues" evidence="13">
    <location>
        <begin position="80"/>
        <end position="93"/>
    </location>
</feature>
<protein>
    <recommendedName>
        <fullName evidence="15">Peptidase M50 domain-containing protein</fullName>
    </recommendedName>
</protein>
<comment type="similarity">
    <text evidence="2">Belongs to the peptidase M50B family.</text>
</comment>
<evidence type="ECO:0000256" key="4">
    <source>
        <dbReference type="ARBA" id="ARBA00022640"/>
    </source>
</evidence>
<evidence type="ECO:0000313" key="17">
    <source>
        <dbReference type="Proteomes" id="UP000243459"/>
    </source>
</evidence>
<keyword evidence="5" id="KW-0645">Protease</keyword>
<evidence type="ECO:0000256" key="12">
    <source>
        <dbReference type="ARBA" id="ARBA00024314"/>
    </source>
</evidence>
<keyword evidence="10" id="KW-0482">Metalloprotease</keyword>
<reference evidence="17" key="1">
    <citation type="journal article" date="2017" name="Nat. Commun.">
        <title>The asparagus genome sheds light on the origin and evolution of a young Y chromosome.</title>
        <authorList>
            <person name="Harkess A."/>
            <person name="Zhou J."/>
            <person name="Xu C."/>
            <person name="Bowers J.E."/>
            <person name="Van der Hulst R."/>
            <person name="Ayyampalayam S."/>
            <person name="Mercati F."/>
            <person name="Riccardi P."/>
            <person name="McKain M.R."/>
            <person name="Kakrana A."/>
            <person name="Tang H."/>
            <person name="Ray J."/>
            <person name="Groenendijk J."/>
            <person name="Arikit S."/>
            <person name="Mathioni S.M."/>
            <person name="Nakano M."/>
            <person name="Shan H."/>
            <person name="Telgmann-Rauber A."/>
            <person name="Kanno A."/>
            <person name="Yue Z."/>
            <person name="Chen H."/>
            <person name="Li W."/>
            <person name="Chen Y."/>
            <person name="Xu X."/>
            <person name="Zhang Y."/>
            <person name="Luo S."/>
            <person name="Chen H."/>
            <person name="Gao J."/>
            <person name="Mao Z."/>
            <person name="Pires J.C."/>
            <person name="Luo M."/>
            <person name="Kudrna D."/>
            <person name="Wing R.A."/>
            <person name="Meyers B.C."/>
            <person name="Yi K."/>
            <person name="Kong H."/>
            <person name="Lavrijsen P."/>
            <person name="Sunseri F."/>
            <person name="Falavigna A."/>
            <person name="Ye Y."/>
            <person name="Leebens-Mack J.H."/>
            <person name="Chen G."/>
        </authorList>
    </citation>
    <scope>NUCLEOTIDE SEQUENCE [LARGE SCALE GENOMIC DNA]</scope>
    <source>
        <strain evidence="17">cv. DH0086</strain>
    </source>
</reference>